<evidence type="ECO:0000259" key="4">
    <source>
        <dbReference type="Pfam" id="PF10531"/>
    </source>
</evidence>
<dbReference type="Gene3D" id="3.10.560.10">
    <property type="entry name" value="Outer membrane lipoprotein wza domain like"/>
    <property type="match status" value="1"/>
</dbReference>
<evidence type="ECO:0000256" key="2">
    <source>
        <dbReference type="SAM" id="SignalP"/>
    </source>
</evidence>
<feature type="domain" description="Polysaccharide export protein N-terminal" evidence="3">
    <location>
        <begin position="42"/>
        <end position="116"/>
    </location>
</feature>
<feature type="chain" id="PRO_5001571514" evidence="2">
    <location>
        <begin position="22"/>
        <end position="195"/>
    </location>
</feature>
<accession>A0A059DZ10</accession>
<dbReference type="InterPro" id="IPR019554">
    <property type="entry name" value="Soluble_ligand-bd"/>
</dbReference>
<dbReference type="OrthoDB" id="197007at2"/>
<dbReference type="Gene3D" id="3.30.1950.10">
    <property type="entry name" value="wza like domain"/>
    <property type="match status" value="1"/>
</dbReference>
<feature type="domain" description="Soluble ligand binding" evidence="4">
    <location>
        <begin position="122"/>
        <end position="163"/>
    </location>
</feature>
<name>A0A059DZ10_9PROT</name>
<evidence type="ECO:0000313" key="5">
    <source>
        <dbReference type="EMBL" id="KCZ59222.1"/>
    </source>
</evidence>
<protein>
    <submittedName>
        <fullName evidence="5">Uncharacterized protein</fullName>
    </submittedName>
</protein>
<evidence type="ECO:0000313" key="6">
    <source>
        <dbReference type="Proteomes" id="UP000024547"/>
    </source>
</evidence>
<proteinExistence type="predicted"/>
<dbReference type="Pfam" id="PF02563">
    <property type="entry name" value="Poly_export"/>
    <property type="match status" value="1"/>
</dbReference>
<comment type="caution">
    <text evidence="5">The sequence shown here is derived from an EMBL/GenBank/DDBJ whole genome shotgun (WGS) entry which is preliminary data.</text>
</comment>
<gene>
    <name evidence="5" type="ORF">HY36_08060</name>
</gene>
<dbReference type="RefSeq" id="WP_035553775.1">
    <property type="nucleotide sequence ID" value="NZ_AWFH01000045.1"/>
</dbReference>
<dbReference type="STRING" id="1280948.HY36_08060"/>
<feature type="signal peptide" evidence="2">
    <location>
        <begin position="1"/>
        <end position="21"/>
    </location>
</feature>
<dbReference type="Pfam" id="PF10531">
    <property type="entry name" value="SLBB"/>
    <property type="match status" value="1"/>
</dbReference>
<dbReference type="eggNOG" id="COG1596">
    <property type="taxonomic scope" value="Bacteria"/>
</dbReference>
<dbReference type="PROSITE" id="PS51257">
    <property type="entry name" value="PROKAR_LIPOPROTEIN"/>
    <property type="match status" value="1"/>
</dbReference>
<dbReference type="PANTHER" id="PTHR33619:SF3">
    <property type="entry name" value="POLYSACCHARIDE EXPORT PROTEIN GFCE-RELATED"/>
    <property type="match status" value="1"/>
</dbReference>
<reference evidence="5 6" key="1">
    <citation type="journal article" date="2014" name="Antonie Van Leeuwenhoek">
        <title>Hyphomonas beringensis sp. nov. and Hyphomonas chukchiensis sp. nov., isolated from surface seawater of the Bering Sea and Chukchi Sea.</title>
        <authorList>
            <person name="Li C."/>
            <person name="Lai Q."/>
            <person name="Li G."/>
            <person name="Dong C."/>
            <person name="Wang J."/>
            <person name="Liao Y."/>
            <person name="Shao Z."/>
        </authorList>
    </citation>
    <scope>NUCLEOTIDE SEQUENCE [LARGE SCALE GENOMIC DNA]</scope>
    <source>
        <strain evidence="5 6">22II1-22F38</strain>
    </source>
</reference>
<dbReference type="PANTHER" id="PTHR33619">
    <property type="entry name" value="POLYSACCHARIDE EXPORT PROTEIN GFCE-RELATED"/>
    <property type="match status" value="1"/>
</dbReference>
<keyword evidence="1 2" id="KW-0732">Signal</keyword>
<dbReference type="GO" id="GO:0015159">
    <property type="term" value="F:polysaccharide transmembrane transporter activity"/>
    <property type="evidence" value="ECO:0007669"/>
    <property type="project" value="InterPro"/>
</dbReference>
<organism evidence="5 6">
    <name type="scientific">Hyphomonas atlantica</name>
    <dbReference type="NCBI Taxonomy" id="1280948"/>
    <lineage>
        <taxon>Bacteria</taxon>
        <taxon>Pseudomonadati</taxon>
        <taxon>Pseudomonadota</taxon>
        <taxon>Alphaproteobacteria</taxon>
        <taxon>Hyphomonadales</taxon>
        <taxon>Hyphomonadaceae</taxon>
        <taxon>Hyphomonas</taxon>
    </lineage>
</organism>
<evidence type="ECO:0000256" key="1">
    <source>
        <dbReference type="ARBA" id="ARBA00022729"/>
    </source>
</evidence>
<dbReference type="InterPro" id="IPR049712">
    <property type="entry name" value="Poly_export"/>
</dbReference>
<dbReference type="PATRIC" id="fig|1280948.3.peg.2726"/>
<dbReference type="AlphaFoldDB" id="A0A059DZ10"/>
<sequence length="195" mass="20736">MTIFRAILLALAAGTFLLVSACQSGTVTQRSDATDVATDQRTAPAYVLGNGDRLRVTVFGHPDLSGEFDVDGSGAISLPLIGQLDALGLTTPELEARIVETLDGDYILNPRVSAEVINYRPFYILGEVGSPGEYPYTSGLTVLNAVAAAGGFTYRANKKVVFIKSVDGAEEQSYTLDTNTAVKPGDTIRIGERIF</sequence>
<dbReference type="InterPro" id="IPR003715">
    <property type="entry name" value="Poly_export_N"/>
</dbReference>
<dbReference type="EMBL" id="AWFH01000045">
    <property type="protein sequence ID" value="KCZ59222.1"/>
    <property type="molecule type" value="Genomic_DNA"/>
</dbReference>
<dbReference type="GeneID" id="92500710"/>
<keyword evidence="6" id="KW-1185">Reference proteome</keyword>
<evidence type="ECO:0000259" key="3">
    <source>
        <dbReference type="Pfam" id="PF02563"/>
    </source>
</evidence>
<dbReference type="Proteomes" id="UP000024547">
    <property type="component" value="Unassembled WGS sequence"/>
</dbReference>